<keyword evidence="2" id="KW-1185">Reference proteome</keyword>
<gene>
    <name evidence="1" type="ORF">SI8410_13017749</name>
</gene>
<protein>
    <submittedName>
        <fullName evidence="1">Uncharacterized protein</fullName>
    </submittedName>
</protein>
<dbReference type="AlphaFoldDB" id="A0A7I8LAH2"/>
<dbReference type="Proteomes" id="UP000663760">
    <property type="component" value="Chromosome 13"/>
</dbReference>
<evidence type="ECO:0000313" key="1">
    <source>
        <dbReference type="EMBL" id="CAA7407071.1"/>
    </source>
</evidence>
<accession>A0A7I8LAH2</accession>
<name>A0A7I8LAH2_SPIIN</name>
<reference evidence="1" key="1">
    <citation type="submission" date="2020-02" db="EMBL/GenBank/DDBJ databases">
        <authorList>
            <person name="Scholz U."/>
            <person name="Mascher M."/>
            <person name="Fiebig A."/>
        </authorList>
    </citation>
    <scope>NUCLEOTIDE SEQUENCE</scope>
</reference>
<sequence>MTVHLINMLLLRYLDIITHLISCIKTYIKKILYPMSNFVAYE</sequence>
<proteinExistence type="predicted"/>
<dbReference type="EMBL" id="LR746276">
    <property type="protein sequence ID" value="CAA7407071.1"/>
    <property type="molecule type" value="Genomic_DNA"/>
</dbReference>
<evidence type="ECO:0000313" key="2">
    <source>
        <dbReference type="Proteomes" id="UP000663760"/>
    </source>
</evidence>
<organism evidence="1 2">
    <name type="scientific">Spirodela intermedia</name>
    <name type="common">Intermediate duckweed</name>
    <dbReference type="NCBI Taxonomy" id="51605"/>
    <lineage>
        <taxon>Eukaryota</taxon>
        <taxon>Viridiplantae</taxon>
        <taxon>Streptophyta</taxon>
        <taxon>Embryophyta</taxon>
        <taxon>Tracheophyta</taxon>
        <taxon>Spermatophyta</taxon>
        <taxon>Magnoliopsida</taxon>
        <taxon>Liliopsida</taxon>
        <taxon>Araceae</taxon>
        <taxon>Lemnoideae</taxon>
        <taxon>Spirodela</taxon>
    </lineage>
</organism>